<evidence type="ECO:0000259" key="1">
    <source>
        <dbReference type="PROSITE" id="PS50142"/>
    </source>
</evidence>
<sequence length="300" mass="32332">MPPTFPPTLIGLTASIPDSIQFPALPPIASPHLLVAATTHPSIHGSPRQNEVLEMEAGKEGYEKLAHVGDALVGVIVTLMANDRYPGLPCGGATKLKALVVNNDVFADIARRYELDTSLHAAPNAAAMIKQQTRVMATVFEARVASTYYDYLDSATPGAYATKQPVVPAALPPLPALEDRTDGMAMDYLRAWIEPLFTPILQFAHAEMSSAVAVAESVAGSDIVEDYAAQGATSLLNTEMSKRKRPLPRYTSTNTQLGEWCTTCEVDWDGEVVMAEVVRGTKKQGMTVAAWHVAKKLKLM</sequence>
<organism evidence="2 3">
    <name type="scientific">Apiotrichum porosum</name>
    <dbReference type="NCBI Taxonomy" id="105984"/>
    <lineage>
        <taxon>Eukaryota</taxon>
        <taxon>Fungi</taxon>
        <taxon>Dikarya</taxon>
        <taxon>Basidiomycota</taxon>
        <taxon>Agaricomycotina</taxon>
        <taxon>Tremellomycetes</taxon>
        <taxon>Trichosporonales</taxon>
        <taxon>Trichosporonaceae</taxon>
        <taxon>Apiotrichum</taxon>
    </lineage>
</organism>
<dbReference type="Pfam" id="PF00636">
    <property type="entry name" value="Ribonuclease_3"/>
    <property type="match status" value="1"/>
</dbReference>
<dbReference type="PROSITE" id="PS50142">
    <property type="entry name" value="RNASE_3_2"/>
    <property type="match status" value="1"/>
</dbReference>
<dbReference type="GeneID" id="39589740"/>
<dbReference type="GO" id="GO:0004525">
    <property type="term" value="F:ribonuclease III activity"/>
    <property type="evidence" value="ECO:0007669"/>
    <property type="project" value="InterPro"/>
</dbReference>
<keyword evidence="3" id="KW-1185">Reference proteome</keyword>
<dbReference type="CDD" id="cd00593">
    <property type="entry name" value="RIBOc"/>
    <property type="match status" value="1"/>
</dbReference>
<dbReference type="OrthoDB" id="2392202at2759"/>
<name>A0A427XD07_9TREE</name>
<evidence type="ECO:0000313" key="3">
    <source>
        <dbReference type="Proteomes" id="UP000279236"/>
    </source>
</evidence>
<dbReference type="Gene3D" id="1.10.1520.10">
    <property type="entry name" value="Ribonuclease III domain"/>
    <property type="match status" value="1"/>
</dbReference>
<dbReference type="AlphaFoldDB" id="A0A427XD07"/>
<reference evidence="2 3" key="1">
    <citation type="submission" date="2018-11" db="EMBL/GenBank/DDBJ databases">
        <title>Genome sequence of Apiotrichum porosum DSM 27194.</title>
        <authorList>
            <person name="Aliyu H."/>
            <person name="Gorte O."/>
            <person name="Ochsenreither K."/>
        </authorList>
    </citation>
    <scope>NUCLEOTIDE SEQUENCE [LARGE SCALE GENOMIC DNA]</scope>
    <source>
        <strain evidence="2 3">DSM 27194</strain>
    </source>
</reference>
<accession>A0A427XD07</accession>
<dbReference type="SMART" id="SM00535">
    <property type="entry name" value="RIBOc"/>
    <property type="match status" value="1"/>
</dbReference>
<dbReference type="RefSeq" id="XP_028471947.1">
    <property type="nucleotide sequence ID" value="XM_028620731.1"/>
</dbReference>
<evidence type="ECO:0000313" key="2">
    <source>
        <dbReference type="EMBL" id="RSH76800.1"/>
    </source>
</evidence>
<dbReference type="SUPFAM" id="SSF69065">
    <property type="entry name" value="RNase III domain-like"/>
    <property type="match status" value="1"/>
</dbReference>
<dbReference type="EMBL" id="RSCE01000020">
    <property type="protein sequence ID" value="RSH76800.1"/>
    <property type="molecule type" value="Genomic_DNA"/>
</dbReference>
<comment type="caution">
    <text evidence="2">The sequence shown here is derived from an EMBL/GenBank/DDBJ whole genome shotgun (WGS) entry which is preliminary data.</text>
</comment>
<dbReference type="InterPro" id="IPR000999">
    <property type="entry name" value="RNase_III_dom"/>
</dbReference>
<feature type="domain" description="RNase III" evidence="1">
    <location>
        <begin position="33"/>
        <end position="152"/>
    </location>
</feature>
<dbReference type="GO" id="GO:0006396">
    <property type="term" value="P:RNA processing"/>
    <property type="evidence" value="ECO:0007669"/>
    <property type="project" value="InterPro"/>
</dbReference>
<gene>
    <name evidence="2" type="ORF">EHS24_005197</name>
</gene>
<protein>
    <recommendedName>
        <fullName evidence="1">RNase III domain-containing protein</fullName>
    </recommendedName>
</protein>
<dbReference type="Proteomes" id="UP000279236">
    <property type="component" value="Unassembled WGS sequence"/>
</dbReference>
<dbReference type="STRING" id="105984.A0A427XD07"/>
<proteinExistence type="predicted"/>
<dbReference type="InterPro" id="IPR036389">
    <property type="entry name" value="RNase_III_sf"/>
</dbReference>